<reference evidence="2" key="1">
    <citation type="submission" date="2022-11" db="UniProtKB">
        <authorList>
            <consortium name="WormBaseParasite"/>
        </authorList>
    </citation>
    <scope>IDENTIFICATION</scope>
</reference>
<dbReference type="WBParaSite" id="PS1159_v2.g2584.t1">
    <property type="protein sequence ID" value="PS1159_v2.g2584.t1"/>
    <property type="gene ID" value="PS1159_v2.g2584"/>
</dbReference>
<dbReference type="Proteomes" id="UP000887580">
    <property type="component" value="Unplaced"/>
</dbReference>
<proteinExistence type="predicted"/>
<evidence type="ECO:0000313" key="2">
    <source>
        <dbReference type="WBParaSite" id="PS1159_v2.g2584.t1"/>
    </source>
</evidence>
<accession>A0AC35G8W3</accession>
<name>A0AC35G8W3_9BILA</name>
<sequence length="199" mass="23040">MEAENGPFSIVNEETCNAAFAIYPNNPQGFMERIIKLHFGHAELILNYEKLHALKKKEIETINSIFCHYFEVNLNNRLAQQATKNALAKCRCYRRHKLYQAIQYDLDGNFIAITSDGEYYFYGQDNVDGTLLSPFEDEECDEMLETTYNLDGPHGKFGIPLSYENREFIVVVEKDDDKIVITYINPQARLSDLIYSKNI</sequence>
<evidence type="ECO:0000313" key="1">
    <source>
        <dbReference type="Proteomes" id="UP000887580"/>
    </source>
</evidence>
<protein>
    <submittedName>
        <fullName evidence="2">Uncharacterized protein</fullName>
    </submittedName>
</protein>
<organism evidence="1 2">
    <name type="scientific">Panagrolaimus sp. PS1159</name>
    <dbReference type="NCBI Taxonomy" id="55785"/>
    <lineage>
        <taxon>Eukaryota</taxon>
        <taxon>Metazoa</taxon>
        <taxon>Ecdysozoa</taxon>
        <taxon>Nematoda</taxon>
        <taxon>Chromadorea</taxon>
        <taxon>Rhabditida</taxon>
        <taxon>Tylenchina</taxon>
        <taxon>Panagrolaimomorpha</taxon>
        <taxon>Panagrolaimoidea</taxon>
        <taxon>Panagrolaimidae</taxon>
        <taxon>Panagrolaimus</taxon>
    </lineage>
</organism>